<dbReference type="RefSeq" id="WP_062111541.1">
    <property type="nucleotide sequence ID" value="NZ_CP013236.1"/>
</dbReference>
<gene>
    <name evidence="1" type="ORF">CPter291_0270</name>
</gene>
<proteinExistence type="predicted"/>
<dbReference type="Proteomes" id="UP000074914">
    <property type="component" value="Chromosome"/>
</dbReference>
<sequence length="75" mass="8205">MADAHHSLTLQLLEWIAHGSHPYSESIEVWKTSCPRFMIWEDACADGLVDSRPGRDGLVSLTAKGAQLLSERAAA</sequence>
<reference evidence="1 2" key="1">
    <citation type="submission" date="2015-11" db="EMBL/GenBank/DDBJ databases">
        <title>Exploring the genomic traits of fungus-feeding bacterial genus Collimonas.</title>
        <authorList>
            <person name="Song C."/>
            <person name="Schmidt R."/>
            <person name="de Jager V."/>
            <person name="Krzyzanowska D."/>
            <person name="Jongedijk E."/>
            <person name="Cankar K."/>
            <person name="Beekwilder J."/>
            <person name="van Veen A."/>
            <person name="de Boer W."/>
            <person name="van Veen J.A."/>
            <person name="Garbeva P."/>
        </authorList>
    </citation>
    <scope>NUCLEOTIDE SEQUENCE [LARGE SCALE GENOMIC DNA]</scope>
    <source>
        <strain evidence="1 2">Ter291</strain>
    </source>
</reference>
<protein>
    <submittedName>
        <fullName evidence="1">Uncharacterized protein</fullName>
    </submittedName>
</protein>
<accession>A0ABM5Z0M6</accession>
<name>A0ABM5Z0M6_9BURK</name>
<evidence type="ECO:0000313" key="2">
    <source>
        <dbReference type="Proteomes" id="UP000074914"/>
    </source>
</evidence>
<dbReference type="EMBL" id="CP013236">
    <property type="protein sequence ID" value="AMP12566.1"/>
    <property type="molecule type" value="Genomic_DNA"/>
</dbReference>
<organism evidence="1 2">
    <name type="scientific">Collimonas pratensis</name>
    <dbReference type="NCBI Taxonomy" id="279113"/>
    <lineage>
        <taxon>Bacteria</taxon>
        <taxon>Pseudomonadati</taxon>
        <taxon>Pseudomonadota</taxon>
        <taxon>Betaproteobacteria</taxon>
        <taxon>Burkholderiales</taxon>
        <taxon>Oxalobacteraceae</taxon>
        <taxon>Collimonas</taxon>
    </lineage>
</organism>
<evidence type="ECO:0000313" key="1">
    <source>
        <dbReference type="EMBL" id="AMP12566.1"/>
    </source>
</evidence>
<keyword evidence="2" id="KW-1185">Reference proteome</keyword>